<organism evidence="3 4">
    <name type="scientific">Halteria grandinella</name>
    <dbReference type="NCBI Taxonomy" id="5974"/>
    <lineage>
        <taxon>Eukaryota</taxon>
        <taxon>Sar</taxon>
        <taxon>Alveolata</taxon>
        <taxon>Ciliophora</taxon>
        <taxon>Intramacronucleata</taxon>
        <taxon>Spirotrichea</taxon>
        <taxon>Stichotrichia</taxon>
        <taxon>Sporadotrichida</taxon>
        <taxon>Halteriidae</taxon>
        <taxon>Halteria</taxon>
    </lineage>
</organism>
<name>A0A8J8NII5_HALGN</name>
<dbReference type="InterPro" id="IPR011421">
    <property type="entry name" value="BCNT-C"/>
</dbReference>
<accession>A0A8J8NII5</accession>
<keyword evidence="4" id="KW-1185">Reference proteome</keyword>
<evidence type="ECO:0000256" key="1">
    <source>
        <dbReference type="SAM" id="MobiDB-lite"/>
    </source>
</evidence>
<feature type="domain" description="BCNT-C" evidence="2">
    <location>
        <begin position="126"/>
        <end position="205"/>
    </location>
</feature>
<protein>
    <recommendedName>
        <fullName evidence="2">BCNT-C domain-containing protein</fullName>
    </recommendedName>
</protein>
<dbReference type="PANTHER" id="PTHR48295">
    <property type="entry name" value="CRANIOFACIAL DEVELOPMENT PROTEIN 1"/>
    <property type="match status" value="1"/>
</dbReference>
<reference evidence="3" key="1">
    <citation type="submission" date="2019-06" db="EMBL/GenBank/DDBJ databases">
        <authorList>
            <person name="Zheng W."/>
        </authorList>
    </citation>
    <scope>NUCLEOTIDE SEQUENCE</scope>
    <source>
        <strain evidence="3">QDHG01</strain>
    </source>
</reference>
<dbReference type="Proteomes" id="UP000785679">
    <property type="component" value="Unassembled WGS sequence"/>
</dbReference>
<dbReference type="PANTHER" id="PTHR48295:SF1">
    <property type="entry name" value="SWR1-COMPLEX PROTEIN 5"/>
    <property type="match status" value="1"/>
</dbReference>
<dbReference type="PROSITE" id="PS51279">
    <property type="entry name" value="BCNT_C"/>
    <property type="match status" value="1"/>
</dbReference>
<evidence type="ECO:0000313" key="4">
    <source>
        <dbReference type="Proteomes" id="UP000785679"/>
    </source>
</evidence>
<feature type="compositionally biased region" description="Basic and acidic residues" evidence="1">
    <location>
        <begin position="59"/>
        <end position="69"/>
    </location>
</feature>
<proteinExistence type="predicted"/>
<sequence length="207" mass="23635">MKRKKEIDDLWATMQEDDGYYKKKETTVQQPVLKSVKTVENQRVPTAQAKPIAQAVTDAPKENATEKPAESTFNAALEAIRALKKKQQDSMLSEKVTFAGQTYQVQRAATQQDTKKQELLDKKRLGGQCDALDALVGLINDQGKNVNCIEKSKIDWSKHVKEEKIEEQLEQNRKDGYLAKKKFLDQVSETEYQHKRAVEKQALAQRK</sequence>
<dbReference type="InterPro" id="IPR027124">
    <property type="entry name" value="Swc5/CFDP1/2"/>
</dbReference>
<comment type="caution">
    <text evidence="3">The sequence shown here is derived from an EMBL/GenBank/DDBJ whole genome shotgun (WGS) entry which is preliminary data.</text>
</comment>
<dbReference type="OrthoDB" id="333555at2759"/>
<evidence type="ECO:0000259" key="2">
    <source>
        <dbReference type="PROSITE" id="PS51279"/>
    </source>
</evidence>
<dbReference type="EMBL" id="RRYP01014210">
    <property type="protein sequence ID" value="TNV76087.1"/>
    <property type="molecule type" value="Genomic_DNA"/>
</dbReference>
<dbReference type="Pfam" id="PF07572">
    <property type="entry name" value="BCNT"/>
    <property type="match status" value="1"/>
</dbReference>
<dbReference type="AlphaFoldDB" id="A0A8J8NII5"/>
<gene>
    <name evidence="3" type="ORF">FGO68_gene4556</name>
</gene>
<feature type="region of interest" description="Disordered" evidence="1">
    <location>
        <begin position="49"/>
        <end position="69"/>
    </location>
</feature>
<evidence type="ECO:0000313" key="3">
    <source>
        <dbReference type="EMBL" id="TNV76087.1"/>
    </source>
</evidence>